<evidence type="ECO:0000256" key="1">
    <source>
        <dbReference type="PIRSR" id="PIRSR602480-1"/>
    </source>
</evidence>
<dbReference type="GO" id="GO:0003849">
    <property type="term" value="F:3-deoxy-7-phosphoheptulonate synthase activity"/>
    <property type="evidence" value="ECO:0007669"/>
    <property type="project" value="UniProtKB-EC"/>
</dbReference>
<accession>A0A834T5U1</accession>
<sequence>MATLTQSKINWTCAEYSNSHDENDDQLLYRVPIFGPFLEAQLCSTKTETRAPSKNNNHANATAKNDSVEEFLPSEMELAEFATDVESLLGRGLEIECIGMEELDPEECWPDHCVKISWKKLKILLNQHKDSIVKLWAYCILKVVNETLRLGIVVRQDLNLPKDVVPCVELEFLANYLAQLSLVEYNFLKFLPSLIATSALFLGRWTLNRQLDGAHVEFLRGVANPLGIKYAAGAGNEKSLSKWILDLSK</sequence>
<dbReference type="Proteomes" id="UP000634136">
    <property type="component" value="Unassembled WGS sequence"/>
</dbReference>
<gene>
    <name evidence="3" type="ORF">G2W53_029607</name>
</gene>
<dbReference type="InterPro" id="IPR036915">
    <property type="entry name" value="Cyclin-like_sf"/>
</dbReference>
<dbReference type="Gene3D" id="1.10.472.10">
    <property type="entry name" value="Cyclin-like"/>
    <property type="match status" value="1"/>
</dbReference>
<dbReference type="OrthoDB" id="5590282at2759"/>
<dbReference type="UniPathway" id="UPA00053">
    <property type="reaction ID" value="UER00084"/>
</dbReference>
<organism evidence="3 4">
    <name type="scientific">Senna tora</name>
    <dbReference type="NCBI Taxonomy" id="362788"/>
    <lineage>
        <taxon>Eukaryota</taxon>
        <taxon>Viridiplantae</taxon>
        <taxon>Streptophyta</taxon>
        <taxon>Embryophyta</taxon>
        <taxon>Tracheophyta</taxon>
        <taxon>Spermatophyta</taxon>
        <taxon>Magnoliopsida</taxon>
        <taxon>eudicotyledons</taxon>
        <taxon>Gunneridae</taxon>
        <taxon>Pentapetalae</taxon>
        <taxon>rosids</taxon>
        <taxon>fabids</taxon>
        <taxon>Fabales</taxon>
        <taxon>Fabaceae</taxon>
        <taxon>Caesalpinioideae</taxon>
        <taxon>Cassia clade</taxon>
        <taxon>Senna</taxon>
    </lineage>
</organism>
<dbReference type="GO" id="GO:0009507">
    <property type="term" value="C:chloroplast"/>
    <property type="evidence" value="ECO:0007669"/>
    <property type="project" value="UniProtKB-SubCell"/>
</dbReference>
<evidence type="ECO:0000313" key="3">
    <source>
        <dbReference type="EMBL" id="KAF7815638.1"/>
    </source>
</evidence>
<comment type="caution">
    <text evidence="3">The sequence shown here is derived from an EMBL/GenBank/DDBJ whole genome shotgun (WGS) entry which is preliminary data.</text>
</comment>
<dbReference type="GO" id="GO:0009423">
    <property type="term" value="P:chorismate biosynthetic process"/>
    <property type="evidence" value="ECO:0007669"/>
    <property type="project" value="UniProtKB-UniPathway"/>
</dbReference>
<reference evidence="3" key="1">
    <citation type="submission" date="2020-09" db="EMBL/GenBank/DDBJ databases">
        <title>Genome-Enabled Discovery of Anthraquinone Biosynthesis in Senna tora.</title>
        <authorList>
            <person name="Kang S.-H."/>
            <person name="Pandey R.P."/>
            <person name="Lee C.-M."/>
            <person name="Sim J.-S."/>
            <person name="Jeong J.-T."/>
            <person name="Choi B.-S."/>
            <person name="Jung M."/>
            <person name="Ginzburg D."/>
            <person name="Zhao K."/>
            <person name="Won S.Y."/>
            <person name="Oh T.-J."/>
            <person name="Yu Y."/>
            <person name="Kim N.-H."/>
            <person name="Lee O.R."/>
            <person name="Lee T.-H."/>
            <person name="Bashyal P."/>
            <person name="Kim T.-S."/>
            <person name="Lee W.-H."/>
            <person name="Kawkins C."/>
            <person name="Kim C.-K."/>
            <person name="Kim J.S."/>
            <person name="Ahn B.O."/>
            <person name="Rhee S.Y."/>
            <person name="Sohng J.K."/>
        </authorList>
    </citation>
    <scope>NUCLEOTIDE SEQUENCE</scope>
    <source>
        <tissue evidence="3">Leaf</tissue>
    </source>
</reference>
<dbReference type="GO" id="GO:0009073">
    <property type="term" value="P:aromatic amino acid family biosynthetic process"/>
    <property type="evidence" value="ECO:0007669"/>
    <property type="project" value="UniProtKB-KW"/>
</dbReference>
<evidence type="ECO:0000259" key="2">
    <source>
        <dbReference type="Pfam" id="PF02984"/>
    </source>
</evidence>
<name>A0A834T5U1_9FABA</name>
<dbReference type="SUPFAM" id="SSF51569">
    <property type="entry name" value="Aldolase"/>
    <property type="match status" value="1"/>
</dbReference>
<keyword evidence="4" id="KW-1185">Reference proteome</keyword>
<dbReference type="EMBL" id="JAAIUW010000009">
    <property type="protein sequence ID" value="KAF7815638.1"/>
    <property type="molecule type" value="Genomic_DNA"/>
</dbReference>
<proteinExistence type="predicted"/>
<dbReference type="GO" id="GO:0008652">
    <property type="term" value="P:amino acid biosynthetic process"/>
    <property type="evidence" value="ECO:0007669"/>
    <property type="project" value="UniProtKB-KW"/>
</dbReference>
<dbReference type="InterPro" id="IPR004367">
    <property type="entry name" value="Cyclin_C-dom"/>
</dbReference>
<feature type="domain" description="Cyclin C-terminal" evidence="2">
    <location>
        <begin position="167"/>
        <end position="210"/>
    </location>
</feature>
<dbReference type="AlphaFoldDB" id="A0A834T5U1"/>
<dbReference type="Pfam" id="PF02984">
    <property type="entry name" value="Cyclin_C"/>
    <property type="match status" value="1"/>
</dbReference>
<feature type="binding site" evidence="1">
    <location>
        <position position="229"/>
    </location>
    <ligand>
        <name>phosphoenolpyruvate</name>
        <dbReference type="ChEBI" id="CHEBI:58702"/>
    </ligand>
</feature>
<protein>
    <submittedName>
        <fullName evidence="3">Zinc finger protein CONSTANS-LIKE 16-like</fullName>
    </submittedName>
</protein>
<evidence type="ECO:0000313" key="4">
    <source>
        <dbReference type="Proteomes" id="UP000634136"/>
    </source>
</evidence>
<dbReference type="SUPFAM" id="SSF47954">
    <property type="entry name" value="Cyclin-like"/>
    <property type="match status" value="1"/>
</dbReference>